<name>A0A6H0WM49_9BACI</name>
<dbReference type="PANTHER" id="PTHR20919:SF0">
    <property type="entry name" value="HOMOSERINE O-SUCCINYLTRANSFERASE"/>
    <property type="match status" value="1"/>
</dbReference>
<comment type="pathway">
    <text evidence="8">Amino-acid biosynthesis; L-methionine biosynthesis via de novo pathway; O-acetyl-L-homoserine from L-homoserine: step 1/1.</text>
</comment>
<accession>A0A6H0WM49</accession>
<dbReference type="PANTHER" id="PTHR20919">
    <property type="entry name" value="HOMOSERINE O-SUCCINYLTRANSFERASE"/>
    <property type="match status" value="1"/>
</dbReference>
<dbReference type="PIRSF" id="PIRSF000450">
    <property type="entry name" value="H_ser_succinyltr"/>
    <property type="match status" value="1"/>
</dbReference>
<dbReference type="EMBL" id="CP048852">
    <property type="protein sequence ID" value="QIW80373.1"/>
    <property type="molecule type" value="Genomic_DNA"/>
</dbReference>
<comment type="function">
    <text evidence="8">Transfers an acetyl group from acetyl-CoA to L-homoserine, forming acetyl-L-homoserine.</text>
</comment>
<keyword evidence="2 8" id="KW-0963">Cytoplasm</keyword>
<protein>
    <recommendedName>
        <fullName evidence="8">Homoserine O-acetyltransferase</fullName>
        <shortName evidence="8">HAT</shortName>
        <ecNumber evidence="8">2.3.1.31</ecNumber>
    </recommendedName>
    <alternativeName>
        <fullName evidence="8">Homoserine transacetylase</fullName>
        <shortName evidence="8">HTA</shortName>
    </alternativeName>
</protein>
<feature type="binding site" evidence="8">
    <location>
        <position position="192"/>
    </location>
    <ligand>
        <name>substrate</name>
    </ligand>
</feature>
<evidence type="ECO:0000313" key="9">
    <source>
        <dbReference type="EMBL" id="QIW80373.1"/>
    </source>
</evidence>
<dbReference type="CDD" id="cd03131">
    <property type="entry name" value="GATase1_HTS"/>
    <property type="match status" value="1"/>
</dbReference>
<dbReference type="OrthoDB" id="9772423at2"/>
<dbReference type="InterPro" id="IPR033752">
    <property type="entry name" value="MetA_family"/>
</dbReference>
<dbReference type="Gene3D" id="3.40.50.880">
    <property type="match status" value="1"/>
</dbReference>
<keyword evidence="4 8" id="KW-0808">Transferase</keyword>
<dbReference type="EC" id="2.3.1.31" evidence="8"/>
<feature type="active site" description="Proton acceptor" evidence="8">
    <location>
        <position position="235"/>
    </location>
</feature>
<keyword evidence="10" id="KW-1185">Reference proteome</keyword>
<dbReference type="Proteomes" id="UP000501914">
    <property type="component" value="Chromosome"/>
</dbReference>
<feature type="site" description="Important for acyl-CoA specificity" evidence="8">
    <location>
        <position position="111"/>
    </location>
</feature>
<dbReference type="UniPathway" id="UPA00051">
    <property type="reaction ID" value="UER00074"/>
</dbReference>
<keyword evidence="3 8" id="KW-0028">Amino-acid biosynthesis</keyword>
<evidence type="ECO:0000256" key="5">
    <source>
        <dbReference type="ARBA" id="ARBA00023167"/>
    </source>
</evidence>
<evidence type="ECO:0000256" key="3">
    <source>
        <dbReference type="ARBA" id="ARBA00022605"/>
    </source>
</evidence>
<evidence type="ECO:0000256" key="6">
    <source>
        <dbReference type="ARBA" id="ARBA00023315"/>
    </source>
</evidence>
<dbReference type="SUPFAM" id="SSF52317">
    <property type="entry name" value="Class I glutamine amidotransferase-like"/>
    <property type="match status" value="1"/>
</dbReference>
<dbReference type="NCBIfam" id="TIGR01001">
    <property type="entry name" value="metA"/>
    <property type="match status" value="1"/>
</dbReference>
<dbReference type="GO" id="GO:0004414">
    <property type="term" value="F:homoserine O-acetyltransferase activity"/>
    <property type="evidence" value="ECO:0007669"/>
    <property type="project" value="UniProtKB-EC"/>
</dbReference>
<evidence type="ECO:0000256" key="1">
    <source>
        <dbReference type="ARBA" id="ARBA00004496"/>
    </source>
</evidence>
<keyword evidence="5 8" id="KW-0486">Methionine biosynthesis</keyword>
<dbReference type="KEGG" id="bteq:G4P54_11490"/>
<evidence type="ECO:0000256" key="4">
    <source>
        <dbReference type="ARBA" id="ARBA00022679"/>
    </source>
</evidence>
<feature type="binding site" evidence="8">
    <location>
        <position position="163"/>
    </location>
    <ligand>
        <name>substrate</name>
    </ligand>
</feature>
<feature type="site" description="Important for substrate specificity" evidence="8">
    <location>
        <position position="192"/>
    </location>
</feature>
<dbReference type="InterPro" id="IPR005697">
    <property type="entry name" value="HST_MetA"/>
</dbReference>
<feature type="binding site" evidence="8">
    <location>
        <position position="249"/>
    </location>
    <ligand>
        <name>substrate</name>
    </ligand>
</feature>
<dbReference type="GO" id="GO:0019281">
    <property type="term" value="P:L-methionine biosynthetic process from homoserine via O-succinyl-L-homoserine and cystathionine"/>
    <property type="evidence" value="ECO:0007669"/>
    <property type="project" value="InterPro"/>
</dbReference>
<evidence type="ECO:0000256" key="7">
    <source>
        <dbReference type="ARBA" id="ARBA00049043"/>
    </source>
</evidence>
<dbReference type="HAMAP" id="MF_00295">
    <property type="entry name" value="MetA_acyltransf"/>
    <property type="match status" value="1"/>
</dbReference>
<evidence type="ECO:0000313" key="10">
    <source>
        <dbReference type="Proteomes" id="UP000501914"/>
    </source>
</evidence>
<proteinExistence type="inferred from homology"/>
<feature type="active site" evidence="8">
    <location>
        <position position="237"/>
    </location>
</feature>
<dbReference type="FunFam" id="3.40.50.880:FF:000004">
    <property type="entry name" value="Homoserine O-succinyltransferase"/>
    <property type="match status" value="1"/>
</dbReference>
<dbReference type="Pfam" id="PF04204">
    <property type="entry name" value="HTS"/>
    <property type="match status" value="1"/>
</dbReference>
<dbReference type="GO" id="GO:0005737">
    <property type="term" value="C:cytoplasm"/>
    <property type="evidence" value="ECO:0007669"/>
    <property type="project" value="UniProtKB-SubCell"/>
</dbReference>
<comment type="similarity">
    <text evidence="8">Belongs to the MetA family.</text>
</comment>
<sequence length="301" mass="35386">MPINIPTHLPAKQVLESEHIFVMDESRAFHQDIRPQKIIILNLMPKKIQTETQLLRLLGNSPLQVHFTFLIPSTHTPKNTAREHLDEFYTTFSNIRHKKFDGMIITGAPIEHLAFEDVSYWEELKEIMEWSKTNVTSTLHICWGAQAGLYYHYGVEKIQMPKKIFGVFEHTVLSKHERLVRGFDELYYVPHSRHTDINMEQLQAVPELNILTASREAGVCLIVSKDEKQVFLTGHPEYDTNTLLQEYERDLERNLSTVEAPKHYFAKDSSQPVNRWKAHATLLFMNWLNYYVYQETPYEWD</sequence>
<comment type="subcellular location">
    <subcellularLocation>
        <location evidence="1 8">Cytoplasm</location>
    </subcellularLocation>
</comment>
<dbReference type="AlphaFoldDB" id="A0A6H0WM49"/>
<evidence type="ECO:0000256" key="2">
    <source>
        <dbReference type="ARBA" id="ARBA00022490"/>
    </source>
</evidence>
<gene>
    <name evidence="9" type="primary">metA</name>
    <name evidence="8" type="synonym">metAA</name>
    <name evidence="9" type="ORF">G4P54_11490</name>
</gene>
<dbReference type="GO" id="GO:0008899">
    <property type="term" value="F:homoserine O-succinyltransferase activity"/>
    <property type="evidence" value="ECO:0007669"/>
    <property type="project" value="UniProtKB-UniRule"/>
</dbReference>
<comment type="catalytic activity">
    <reaction evidence="7 8">
        <text>L-homoserine + acetyl-CoA = O-acetyl-L-homoserine + CoA</text>
        <dbReference type="Rhea" id="RHEA:13701"/>
        <dbReference type="ChEBI" id="CHEBI:57287"/>
        <dbReference type="ChEBI" id="CHEBI:57288"/>
        <dbReference type="ChEBI" id="CHEBI:57476"/>
        <dbReference type="ChEBI" id="CHEBI:57716"/>
        <dbReference type="EC" id="2.3.1.31"/>
    </reaction>
</comment>
<dbReference type="RefSeq" id="WP_024715314.1">
    <property type="nucleotide sequence ID" value="NZ_CP048852.1"/>
</dbReference>
<dbReference type="InterPro" id="IPR029062">
    <property type="entry name" value="Class_I_gatase-like"/>
</dbReference>
<feature type="active site" description="Acyl-thioester intermediate" evidence="8">
    <location>
        <position position="142"/>
    </location>
</feature>
<keyword evidence="6 8" id="KW-0012">Acyltransferase</keyword>
<reference evidence="9 10" key="1">
    <citation type="submission" date="2020-02" db="EMBL/GenBank/DDBJ databases">
        <title>Genome sequencing, annotation and comparative genomic analysis of Bacillus tequilensis EA-CB0015, an effective biological control agent against Pseudocercospora fijiensis in banana plants.</title>
        <authorList>
            <person name="Cuellar-Gaviria T.Z."/>
            <person name="Ju K.-S."/>
            <person name="Villegas-Escobar V."/>
        </authorList>
    </citation>
    <scope>NUCLEOTIDE SEQUENCE [LARGE SCALE GENOMIC DNA]</scope>
    <source>
        <strain evidence="9 10">EA-CB0015</strain>
    </source>
</reference>
<evidence type="ECO:0000256" key="8">
    <source>
        <dbReference type="HAMAP-Rule" id="MF_00295"/>
    </source>
</evidence>
<organism evidence="9 10">
    <name type="scientific">Bacillus tequilensis</name>
    <dbReference type="NCBI Taxonomy" id="227866"/>
    <lineage>
        <taxon>Bacteria</taxon>
        <taxon>Bacillati</taxon>
        <taxon>Bacillota</taxon>
        <taxon>Bacilli</taxon>
        <taxon>Bacillales</taxon>
        <taxon>Bacillaceae</taxon>
        <taxon>Bacillus</taxon>
    </lineage>
</organism>
<comment type="caution">
    <text evidence="8">Lacks conserved residue(s) required for the propagation of feature annotation.</text>
</comment>